<accession>A0A1H3YYG8</accession>
<dbReference type="SUPFAM" id="SSF51735">
    <property type="entry name" value="NAD(P)-binding Rossmann-fold domains"/>
    <property type="match status" value="1"/>
</dbReference>
<dbReference type="InterPro" id="IPR036291">
    <property type="entry name" value="NAD(P)-bd_dom_sf"/>
</dbReference>
<keyword evidence="2" id="KW-1185">Reference proteome</keyword>
<dbReference type="PANTHER" id="PTHR13812">
    <property type="entry name" value="KETIMINE REDUCTASE MU-CRYSTALLIN"/>
    <property type="match status" value="1"/>
</dbReference>
<reference evidence="2" key="1">
    <citation type="submission" date="2016-10" db="EMBL/GenBank/DDBJ databases">
        <authorList>
            <person name="Varghese N."/>
            <person name="Submissions S."/>
        </authorList>
    </citation>
    <scope>NUCLEOTIDE SEQUENCE [LARGE SCALE GENOMIC DNA]</scope>
    <source>
        <strain evidence="2">KPR-1</strain>
    </source>
</reference>
<evidence type="ECO:0000313" key="2">
    <source>
        <dbReference type="Proteomes" id="UP000199288"/>
    </source>
</evidence>
<organism evidence="1 2">
    <name type="scientific">Bowdeniella nasicola</name>
    <dbReference type="NCBI Taxonomy" id="208480"/>
    <lineage>
        <taxon>Bacteria</taxon>
        <taxon>Bacillati</taxon>
        <taxon>Actinomycetota</taxon>
        <taxon>Actinomycetes</taxon>
        <taxon>Actinomycetales</taxon>
        <taxon>Actinomycetaceae</taxon>
        <taxon>Bowdeniella</taxon>
    </lineage>
</organism>
<dbReference type="Gene3D" id="3.40.50.720">
    <property type="entry name" value="NAD(P)-binding Rossmann-like Domain"/>
    <property type="match status" value="1"/>
</dbReference>
<dbReference type="Gene3D" id="3.30.1780.10">
    <property type="entry name" value="ornithine cyclodeaminase, domain 1"/>
    <property type="match status" value="1"/>
</dbReference>
<dbReference type="RefSeq" id="WP_092563103.1">
    <property type="nucleotide sequence ID" value="NZ_FNQV01000005.1"/>
</dbReference>
<proteinExistence type="predicted"/>
<gene>
    <name evidence="1" type="ORF">SAMN02910418_01028</name>
</gene>
<sequence length="312" mass="32645">MGKPSYLSDQVVRDSITPTKARELIRDALRGDFDPAMDPVRGNVAAGAGHFLLMPSTIGPWTGIKVLTVAPDNPSLGLERIQAFYQLFDSATLTCRAIIEANALTSLRTPATSAVAADVLAAPDASRLLIVGSGGQAIGHVRAMAEIRQLTDIALTARNRDKVAEVVAQLRAEGYPARVADSAAEAADCDIIVCATSAAEPVIADSDVKDGACVIAMGSHEPHYRELPGELMGRSLVIVEDVATALREAGDVIQAIAEGHLKQADLVPLRDLATGQVSRRTNAPNVFKGVGMSWQDLAVAIGVASAAGIDHT</sequence>
<name>A0A1H3YYG8_9ACTO</name>
<protein>
    <submittedName>
        <fullName evidence="1">Ornithine cyclodeaminase</fullName>
    </submittedName>
</protein>
<dbReference type="OrthoDB" id="4311033at2"/>
<dbReference type="EMBL" id="FNQV01000005">
    <property type="protein sequence ID" value="SEA16178.1"/>
    <property type="molecule type" value="Genomic_DNA"/>
</dbReference>
<dbReference type="AlphaFoldDB" id="A0A1H3YYG8"/>
<dbReference type="Pfam" id="PF02423">
    <property type="entry name" value="OCD_Mu_crystall"/>
    <property type="match status" value="1"/>
</dbReference>
<dbReference type="InterPro" id="IPR003462">
    <property type="entry name" value="ODC_Mu_crystall"/>
</dbReference>
<dbReference type="GO" id="GO:0005737">
    <property type="term" value="C:cytoplasm"/>
    <property type="evidence" value="ECO:0007669"/>
    <property type="project" value="TreeGrafter"/>
</dbReference>
<evidence type="ECO:0000313" key="1">
    <source>
        <dbReference type="EMBL" id="SEA16178.1"/>
    </source>
</evidence>
<dbReference type="InterPro" id="IPR023401">
    <property type="entry name" value="ODC_N"/>
</dbReference>
<dbReference type="PANTHER" id="PTHR13812:SF19">
    <property type="entry name" value="KETIMINE REDUCTASE MU-CRYSTALLIN"/>
    <property type="match status" value="1"/>
</dbReference>
<dbReference type="Proteomes" id="UP000199288">
    <property type="component" value="Unassembled WGS sequence"/>
</dbReference>
<dbReference type="PIRSF" id="PIRSF001439">
    <property type="entry name" value="CryM"/>
    <property type="match status" value="1"/>
</dbReference>